<accession>A0A9W7XST8</accession>
<evidence type="ECO:0000256" key="1">
    <source>
        <dbReference type="SAM" id="MobiDB-lite"/>
    </source>
</evidence>
<feature type="compositionally biased region" description="Polar residues" evidence="1">
    <location>
        <begin position="76"/>
        <end position="91"/>
    </location>
</feature>
<gene>
    <name evidence="2" type="ORF">LPJ61_006211</name>
</gene>
<organism evidence="2 3">
    <name type="scientific">Coemansia biformis</name>
    <dbReference type="NCBI Taxonomy" id="1286918"/>
    <lineage>
        <taxon>Eukaryota</taxon>
        <taxon>Fungi</taxon>
        <taxon>Fungi incertae sedis</taxon>
        <taxon>Zoopagomycota</taxon>
        <taxon>Kickxellomycotina</taxon>
        <taxon>Kickxellomycetes</taxon>
        <taxon>Kickxellales</taxon>
        <taxon>Kickxellaceae</taxon>
        <taxon>Coemansia</taxon>
    </lineage>
</organism>
<protein>
    <submittedName>
        <fullName evidence="2">Uncharacterized protein</fullName>
    </submittedName>
</protein>
<dbReference type="OrthoDB" id="5556225at2759"/>
<evidence type="ECO:0000313" key="2">
    <source>
        <dbReference type="EMBL" id="KAJ1720076.1"/>
    </source>
</evidence>
<dbReference type="AlphaFoldDB" id="A0A9W7XST8"/>
<sequence length="274" mass="31228">HEHWTLDPTRFHRYVEAHAQVWGVLSTFYGYWTTAGKASTNLLWLEYQPPDIREPGDQPETVAPSSQPAAADNAGMQATTSSQPSTNNSRGSLVGQRAARGQPLHRKLRLLAYIYTERANARLVRSLRDKFGDNMVGIMGDWSAPYRCFQEPIRGKGMRKMLRRHGLPVYLLNEHKTSSICPECCTGDLEKFLEVDNPRKWRRHEHPKVICHGLLKCTNRDPAAHKDKRGKPLKGARCWNRDMAAALNFAHILRSVRATGQVPERFRRARPAQN</sequence>
<feature type="region of interest" description="Disordered" evidence="1">
    <location>
        <begin position="49"/>
        <end position="100"/>
    </location>
</feature>
<evidence type="ECO:0000313" key="3">
    <source>
        <dbReference type="Proteomes" id="UP001143981"/>
    </source>
</evidence>
<name>A0A9W7XST8_9FUNG</name>
<dbReference type="Proteomes" id="UP001143981">
    <property type="component" value="Unassembled WGS sequence"/>
</dbReference>
<feature type="non-terminal residue" evidence="2">
    <location>
        <position position="1"/>
    </location>
</feature>
<reference evidence="2" key="1">
    <citation type="submission" date="2022-07" db="EMBL/GenBank/DDBJ databases">
        <title>Phylogenomic reconstructions and comparative analyses of Kickxellomycotina fungi.</title>
        <authorList>
            <person name="Reynolds N.K."/>
            <person name="Stajich J.E."/>
            <person name="Barry K."/>
            <person name="Grigoriev I.V."/>
            <person name="Crous P."/>
            <person name="Smith M.E."/>
        </authorList>
    </citation>
    <scope>NUCLEOTIDE SEQUENCE</scope>
    <source>
        <strain evidence="2">BCRC 34381</strain>
    </source>
</reference>
<proteinExistence type="predicted"/>
<comment type="caution">
    <text evidence="2">The sequence shown here is derived from an EMBL/GenBank/DDBJ whole genome shotgun (WGS) entry which is preliminary data.</text>
</comment>
<dbReference type="EMBL" id="JANBOI010002743">
    <property type="protein sequence ID" value="KAJ1720076.1"/>
    <property type="molecule type" value="Genomic_DNA"/>
</dbReference>
<keyword evidence="3" id="KW-1185">Reference proteome</keyword>